<keyword evidence="6" id="KW-1185">Reference proteome</keyword>
<dbReference type="PANTHER" id="PTHR34596:SF2">
    <property type="entry name" value="CHITOPORIN"/>
    <property type="match status" value="1"/>
</dbReference>
<evidence type="ECO:0000256" key="3">
    <source>
        <dbReference type="ARBA" id="ARBA00022729"/>
    </source>
</evidence>
<reference evidence="6" key="1">
    <citation type="journal article" date="2019" name="Int. J. Syst. Evol. Microbiol.">
        <title>The Global Catalogue of Microorganisms (GCM) 10K type strain sequencing project: providing services to taxonomists for standard genome sequencing and annotation.</title>
        <authorList>
            <consortium name="The Broad Institute Genomics Platform"/>
            <consortium name="The Broad Institute Genome Sequencing Center for Infectious Disease"/>
            <person name="Wu L."/>
            <person name="Ma J."/>
        </authorList>
    </citation>
    <scope>NUCLEOTIDE SEQUENCE [LARGE SCALE GENOMIC DNA]</scope>
    <source>
        <strain evidence="6">CGMCC 1.12482</strain>
    </source>
</reference>
<name>A0ABQ1NWQ0_9GAMM</name>
<protein>
    <submittedName>
        <fullName evidence="5">Porin</fullName>
    </submittedName>
</protein>
<evidence type="ECO:0000256" key="2">
    <source>
        <dbReference type="ARBA" id="ARBA00022448"/>
    </source>
</evidence>
<proteinExistence type="inferred from homology"/>
<keyword evidence="3 4" id="KW-0732">Signal</keyword>
<dbReference type="PANTHER" id="PTHR34596">
    <property type="entry name" value="CHITOPORIN"/>
    <property type="match status" value="1"/>
</dbReference>
<feature type="chain" id="PRO_5046967074" evidence="4">
    <location>
        <begin position="28"/>
        <end position="417"/>
    </location>
</feature>
<sequence length="417" mass="45247">MKNVIKWSSIALAVAAANGLIVSQATAAVENNEGFIESSSATLSNRTMNFNRDFRSPGVGQSKRDETATGFVLNFESGYSRGPIGLGFDTIAMMGIKLDSTSDDAGTGLLPSSQGNTGPGNYAEIRGAVKAHIVEDTVLRYGVHLPSNPVIAYDDARLLPNHYNGYSITNESIDGLFVEAGRMNDRGDMSSSSETDGAFILDEKVTYLGGTYTFSDDLSTTLYTSDAENLWKRHFLGATYNMALGNDLSLVTDLAHYQTSDESGPADNFDNDATSLALTLGAGNHAFGVAYQQMGGDAGFAYYDGAIFLANSVQYLDFNAKDERSYQARYDYDFAGLGMPGLTFMTRYITSDNIDAAPAVRDSRWERDTNISYTVQNGALEGVNVLWRNATIRQDDTLDGGDVDENRLIVSYTWDLL</sequence>
<dbReference type="Proteomes" id="UP000638188">
    <property type="component" value="Unassembled WGS sequence"/>
</dbReference>
<dbReference type="Gene3D" id="2.40.160.10">
    <property type="entry name" value="Porin"/>
    <property type="match status" value="1"/>
</dbReference>
<accession>A0ABQ1NWQ0</accession>
<organism evidence="5 6">
    <name type="scientific">Halopseudomonas salina</name>
    <dbReference type="NCBI Taxonomy" id="1323744"/>
    <lineage>
        <taxon>Bacteria</taxon>
        <taxon>Pseudomonadati</taxon>
        <taxon>Pseudomonadota</taxon>
        <taxon>Gammaproteobacteria</taxon>
        <taxon>Pseudomonadales</taxon>
        <taxon>Pseudomonadaceae</taxon>
        <taxon>Halopseudomonas</taxon>
    </lineage>
</organism>
<evidence type="ECO:0000313" key="6">
    <source>
        <dbReference type="Proteomes" id="UP000638188"/>
    </source>
</evidence>
<dbReference type="RefSeq" id="WP_150277637.1">
    <property type="nucleotide sequence ID" value="NZ_BMFF01000001.1"/>
</dbReference>
<dbReference type="InterPro" id="IPR005318">
    <property type="entry name" value="OM_porin_bac"/>
</dbReference>
<evidence type="ECO:0000256" key="4">
    <source>
        <dbReference type="SAM" id="SignalP"/>
    </source>
</evidence>
<keyword evidence="2" id="KW-0813">Transport</keyword>
<comment type="caution">
    <text evidence="5">The sequence shown here is derived from an EMBL/GenBank/DDBJ whole genome shotgun (WGS) entry which is preliminary data.</text>
</comment>
<dbReference type="EMBL" id="BMFF01000001">
    <property type="protein sequence ID" value="GGC86296.1"/>
    <property type="molecule type" value="Genomic_DNA"/>
</dbReference>
<gene>
    <name evidence="5" type="ORF">GCM10007418_02590</name>
</gene>
<comment type="similarity">
    <text evidence="1">Belongs to the outer membrane porin (Opr) (TC 1.B.25) family.</text>
</comment>
<feature type="signal peptide" evidence="4">
    <location>
        <begin position="1"/>
        <end position="27"/>
    </location>
</feature>
<evidence type="ECO:0000256" key="1">
    <source>
        <dbReference type="ARBA" id="ARBA00009075"/>
    </source>
</evidence>
<dbReference type="InterPro" id="IPR023614">
    <property type="entry name" value="Porin_dom_sf"/>
</dbReference>
<dbReference type="Pfam" id="PF03573">
    <property type="entry name" value="OprD"/>
    <property type="match status" value="1"/>
</dbReference>
<evidence type="ECO:0000313" key="5">
    <source>
        <dbReference type="EMBL" id="GGC86296.1"/>
    </source>
</evidence>